<dbReference type="InterPro" id="IPR010982">
    <property type="entry name" value="Lambda_DNA-bd_dom_sf"/>
</dbReference>
<dbReference type="InterPro" id="IPR018653">
    <property type="entry name" value="ScfR_C"/>
</dbReference>
<dbReference type="SUPFAM" id="SSF47413">
    <property type="entry name" value="lambda repressor-like DNA-binding domains"/>
    <property type="match status" value="1"/>
</dbReference>
<reference evidence="6 7" key="1">
    <citation type="journal article" date="2016" name="Front. Microbiol.">
        <title>Genomic Resource of Rice Seed Associated Bacteria.</title>
        <authorList>
            <person name="Midha S."/>
            <person name="Bansal K."/>
            <person name="Sharma S."/>
            <person name="Kumar N."/>
            <person name="Patil P.P."/>
            <person name="Chaudhry V."/>
            <person name="Patil P.B."/>
        </authorList>
    </citation>
    <scope>NUCLEOTIDE SEQUENCE [LARGE SCALE GENOMIC DNA]</scope>
    <source>
        <strain evidence="6 7">NS226</strain>
    </source>
</reference>
<evidence type="ECO:0000256" key="1">
    <source>
        <dbReference type="ARBA" id="ARBA00007227"/>
    </source>
</evidence>
<dbReference type="InterPro" id="IPR050807">
    <property type="entry name" value="TransReg_Diox_bact_type"/>
</dbReference>
<dbReference type="PANTHER" id="PTHR46797">
    <property type="entry name" value="HTH-TYPE TRANSCRIPTIONAL REGULATOR"/>
    <property type="match status" value="1"/>
</dbReference>
<dbReference type="Pfam" id="PF06114">
    <property type="entry name" value="Peptidase_M78"/>
    <property type="match status" value="1"/>
</dbReference>
<proteinExistence type="inferred from homology"/>
<evidence type="ECO:0000259" key="5">
    <source>
        <dbReference type="PROSITE" id="PS50943"/>
    </source>
</evidence>
<keyword evidence="3" id="KW-0238">DNA-binding</keyword>
<name>A0A175RDD3_9HYPH</name>
<evidence type="ECO:0000256" key="2">
    <source>
        <dbReference type="ARBA" id="ARBA00023015"/>
    </source>
</evidence>
<dbReference type="GO" id="GO:0005829">
    <property type="term" value="C:cytosol"/>
    <property type="evidence" value="ECO:0007669"/>
    <property type="project" value="TreeGrafter"/>
</dbReference>
<dbReference type="Pfam" id="PF01381">
    <property type="entry name" value="HTH_3"/>
    <property type="match status" value="1"/>
</dbReference>
<dbReference type="OrthoDB" id="1123084at2"/>
<keyword evidence="2" id="KW-0805">Transcription regulation</keyword>
<dbReference type="PIRSF" id="PIRSF019251">
    <property type="entry name" value="Rv0465c"/>
    <property type="match status" value="1"/>
</dbReference>
<dbReference type="GO" id="GO:0003677">
    <property type="term" value="F:DNA binding"/>
    <property type="evidence" value="ECO:0007669"/>
    <property type="project" value="UniProtKB-KW"/>
</dbReference>
<evidence type="ECO:0000256" key="3">
    <source>
        <dbReference type="ARBA" id="ARBA00023125"/>
    </source>
</evidence>
<dbReference type="SMART" id="SM00530">
    <property type="entry name" value="HTH_XRE"/>
    <property type="match status" value="1"/>
</dbReference>
<keyword evidence="4" id="KW-0804">Transcription</keyword>
<dbReference type="InterPro" id="IPR026281">
    <property type="entry name" value="HTH_RamB"/>
</dbReference>
<comment type="caution">
    <text evidence="6">The sequence shown here is derived from an EMBL/GenBank/DDBJ whole genome shotgun (WGS) entry which is preliminary data.</text>
</comment>
<dbReference type="PROSITE" id="PS50943">
    <property type="entry name" value="HTH_CROC1"/>
    <property type="match status" value="1"/>
</dbReference>
<evidence type="ECO:0000313" key="6">
    <source>
        <dbReference type="EMBL" id="KTQ98006.1"/>
    </source>
</evidence>
<gene>
    <name evidence="6" type="ORF">NS226_02545</name>
</gene>
<dbReference type="Pfam" id="PF09856">
    <property type="entry name" value="ScfRs"/>
    <property type="match status" value="1"/>
</dbReference>
<dbReference type="GO" id="GO:0003700">
    <property type="term" value="F:DNA-binding transcription factor activity"/>
    <property type="evidence" value="ECO:0007669"/>
    <property type="project" value="TreeGrafter"/>
</dbReference>
<sequence>MAEQKIFAGPRIRRLRLTKGLSQTAMAADLGVSPSYLNLIERNQRPLTVQLLLKLSTVYRIEAEEFDEEGGLLPALRQAFADPLISAELASDTEIADLAASAPNVARAILKLHQAYREQAERLSDLGDLLAREGRASLLAGARLPADEVREVLERRAHHFARVEAAVEAFGQELEPRDDLFAALKAWLRREHGIAIRILPASAMPIWRRRYDRHSQRLFLSERLSAIDQLHETALEAVLLRLRDTISDELADLSLSSEEARRLMRFEIGRYAAHALAMPYTPFLRAAVAARYDVDILAARFRVSWGQAAERLATLARPGEAGPPFFLLEIDHAGNRLRRLGASGFPLIRFGGACPRLPSYAAFLRPGETLAELVETPDRARFLAVARTLDGLAAGFGERPRRTVLLLGCEAERCEGIAYADRLPAGAKPGELAATEIGTACRLCERAACLSRAEPPLTRPLGLDGMARGLSAFDFQ</sequence>
<dbReference type="STRING" id="401562.NS365_15715"/>
<protein>
    <submittedName>
        <fullName evidence="6">Cro/Cl family transcriptional regulator</fullName>
    </submittedName>
</protein>
<dbReference type="Proteomes" id="UP000078272">
    <property type="component" value="Unassembled WGS sequence"/>
</dbReference>
<dbReference type="InterPro" id="IPR001387">
    <property type="entry name" value="Cro/C1-type_HTH"/>
</dbReference>
<comment type="similarity">
    <text evidence="1">Belongs to the short-chain fatty acyl-CoA assimilation regulator (ScfR) family.</text>
</comment>
<dbReference type="PANTHER" id="PTHR46797:SF23">
    <property type="entry name" value="HTH-TYPE TRANSCRIPTIONAL REGULATOR SUTR"/>
    <property type="match status" value="1"/>
</dbReference>
<dbReference type="RefSeq" id="WP_058633638.1">
    <property type="nucleotide sequence ID" value="NZ_LDPZ01000005.1"/>
</dbReference>
<dbReference type="AlphaFoldDB" id="A0A175RDD3"/>
<evidence type="ECO:0000256" key="4">
    <source>
        <dbReference type="ARBA" id="ARBA00023163"/>
    </source>
</evidence>
<dbReference type="EMBL" id="LDPZ01000005">
    <property type="protein sequence ID" value="KTQ98006.1"/>
    <property type="molecule type" value="Genomic_DNA"/>
</dbReference>
<accession>A0A175RDD3</accession>
<feature type="domain" description="HTH cro/C1-type" evidence="5">
    <location>
        <begin position="12"/>
        <end position="66"/>
    </location>
</feature>
<dbReference type="PATRIC" id="fig|401562.3.peg.3643"/>
<dbReference type="CDD" id="cd00093">
    <property type="entry name" value="HTH_XRE"/>
    <property type="match status" value="1"/>
</dbReference>
<organism evidence="6 7">
    <name type="scientific">Aureimonas ureilytica</name>
    <dbReference type="NCBI Taxonomy" id="401562"/>
    <lineage>
        <taxon>Bacteria</taxon>
        <taxon>Pseudomonadati</taxon>
        <taxon>Pseudomonadota</taxon>
        <taxon>Alphaproteobacteria</taxon>
        <taxon>Hyphomicrobiales</taxon>
        <taxon>Aurantimonadaceae</taxon>
        <taxon>Aureimonas</taxon>
    </lineage>
</organism>
<dbReference type="Gene3D" id="1.10.260.40">
    <property type="entry name" value="lambda repressor-like DNA-binding domains"/>
    <property type="match status" value="1"/>
</dbReference>
<dbReference type="InterPro" id="IPR010359">
    <property type="entry name" value="IrrE_HExxH"/>
</dbReference>
<evidence type="ECO:0000313" key="7">
    <source>
        <dbReference type="Proteomes" id="UP000078272"/>
    </source>
</evidence>